<sequence>MSMPTTQPNWQSAVTPVRKCSNGPAWANQATSCRVFCTRLLHRSSQGCPLIIPCARQSGPLEAKLVWVIAGRAAANPAPGPAWASSELKLNSQLHFGIRSMPTFPHPLKGRSVLLPGIVMKLDRCVLCTVSTAPCVIGRWQAWTALCVAPNGGDRRYMGSTWCF</sequence>
<keyword evidence="2" id="KW-1185">Reference proteome</keyword>
<accession>A0A699ZC75</accession>
<organism evidence="1 2">
    <name type="scientific">Haematococcus lacustris</name>
    <name type="common">Green alga</name>
    <name type="synonym">Haematococcus pluvialis</name>
    <dbReference type="NCBI Taxonomy" id="44745"/>
    <lineage>
        <taxon>Eukaryota</taxon>
        <taxon>Viridiplantae</taxon>
        <taxon>Chlorophyta</taxon>
        <taxon>core chlorophytes</taxon>
        <taxon>Chlorophyceae</taxon>
        <taxon>CS clade</taxon>
        <taxon>Chlamydomonadales</taxon>
        <taxon>Haematococcaceae</taxon>
        <taxon>Haematococcus</taxon>
    </lineage>
</organism>
<protein>
    <submittedName>
        <fullName evidence="1">Uncharacterized protein</fullName>
    </submittedName>
</protein>
<evidence type="ECO:0000313" key="2">
    <source>
        <dbReference type="Proteomes" id="UP000485058"/>
    </source>
</evidence>
<comment type="caution">
    <text evidence="1">The sequence shown here is derived from an EMBL/GenBank/DDBJ whole genome shotgun (WGS) entry which is preliminary data.</text>
</comment>
<dbReference type="Proteomes" id="UP000485058">
    <property type="component" value="Unassembled WGS sequence"/>
</dbReference>
<proteinExistence type="predicted"/>
<name>A0A699ZC75_HAELA</name>
<dbReference type="AlphaFoldDB" id="A0A699ZC75"/>
<dbReference type="EMBL" id="BLLF01001065">
    <property type="protein sequence ID" value="GFH16879.1"/>
    <property type="molecule type" value="Genomic_DNA"/>
</dbReference>
<evidence type="ECO:0000313" key="1">
    <source>
        <dbReference type="EMBL" id="GFH16879.1"/>
    </source>
</evidence>
<reference evidence="1 2" key="1">
    <citation type="submission" date="2020-02" db="EMBL/GenBank/DDBJ databases">
        <title>Draft genome sequence of Haematococcus lacustris strain NIES-144.</title>
        <authorList>
            <person name="Morimoto D."/>
            <person name="Nakagawa S."/>
            <person name="Yoshida T."/>
            <person name="Sawayama S."/>
        </authorList>
    </citation>
    <scope>NUCLEOTIDE SEQUENCE [LARGE SCALE GENOMIC DNA]</scope>
    <source>
        <strain evidence="1 2">NIES-144</strain>
    </source>
</reference>
<gene>
    <name evidence="1" type="ORF">HaLaN_13396</name>
</gene>